<feature type="compositionally biased region" description="Basic and acidic residues" evidence="1">
    <location>
        <begin position="40"/>
        <end position="53"/>
    </location>
</feature>
<evidence type="ECO:0000256" key="1">
    <source>
        <dbReference type="SAM" id="MobiDB-lite"/>
    </source>
</evidence>
<evidence type="ECO:0000313" key="3">
    <source>
        <dbReference type="Proteomes" id="UP000579153"/>
    </source>
</evidence>
<feature type="region of interest" description="Disordered" evidence="1">
    <location>
        <begin position="21"/>
        <end position="67"/>
    </location>
</feature>
<dbReference type="EMBL" id="JACHMB010000001">
    <property type="protein sequence ID" value="MBB5774984.1"/>
    <property type="molecule type" value="Genomic_DNA"/>
</dbReference>
<organism evidence="2 3">
    <name type="scientific">Nonomuraea jabiensis</name>
    <dbReference type="NCBI Taxonomy" id="882448"/>
    <lineage>
        <taxon>Bacteria</taxon>
        <taxon>Bacillati</taxon>
        <taxon>Actinomycetota</taxon>
        <taxon>Actinomycetes</taxon>
        <taxon>Streptosporangiales</taxon>
        <taxon>Streptosporangiaceae</taxon>
        <taxon>Nonomuraea</taxon>
    </lineage>
</organism>
<proteinExistence type="predicted"/>
<protein>
    <submittedName>
        <fullName evidence="2">Uncharacterized protein</fullName>
    </submittedName>
</protein>
<name>A0A7W9G0P5_9ACTN</name>
<dbReference type="RefSeq" id="WP_185068752.1">
    <property type="nucleotide sequence ID" value="NZ_JACHMB010000001.1"/>
</dbReference>
<dbReference type="AlphaFoldDB" id="A0A7W9G0P5"/>
<reference evidence="2 3" key="1">
    <citation type="submission" date="2020-08" db="EMBL/GenBank/DDBJ databases">
        <title>Sequencing the genomes of 1000 actinobacteria strains.</title>
        <authorList>
            <person name="Klenk H.-P."/>
        </authorList>
    </citation>
    <scope>NUCLEOTIDE SEQUENCE [LARGE SCALE GENOMIC DNA]</scope>
    <source>
        <strain evidence="2 3">DSM 45507</strain>
    </source>
</reference>
<sequence length="67" mass="7297">MVATVSSARREAQLPARLRRSVRAERGDGMPYGTRIAPTRNDEKGMDGRRRLADGSNGAVSRVGKEV</sequence>
<accession>A0A7W9G0P5</accession>
<keyword evidence="3" id="KW-1185">Reference proteome</keyword>
<dbReference type="Proteomes" id="UP000579153">
    <property type="component" value="Unassembled WGS sequence"/>
</dbReference>
<evidence type="ECO:0000313" key="2">
    <source>
        <dbReference type="EMBL" id="MBB5774984.1"/>
    </source>
</evidence>
<gene>
    <name evidence="2" type="ORF">HD596_001740</name>
</gene>
<comment type="caution">
    <text evidence="2">The sequence shown here is derived from an EMBL/GenBank/DDBJ whole genome shotgun (WGS) entry which is preliminary data.</text>
</comment>